<keyword evidence="5" id="KW-1185">Reference proteome</keyword>
<evidence type="ECO:0000256" key="1">
    <source>
        <dbReference type="SAM" id="Coils"/>
    </source>
</evidence>
<proteinExistence type="predicted"/>
<dbReference type="OrthoDB" id="7549446at2759"/>
<protein>
    <recommendedName>
        <fullName evidence="3">BEN domain-containing protein</fullName>
    </recommendedName>
</protein>
<feature type="domain" description="BEN" evidence="3">
    <location>
        <begin position="196"/>
        <end position="308"/>
    </location>
</feature>
<dbReference type="GO" id="GO:0003677">
    <property type="term" value="F:DNA binding"/>
    <property type="evidence" value="ECO:0007669"/>
    <property type="project" value="InterPro"/>
</dbReference>
<name>A0A8J2H593_COTCN</name>
<dbReference type="EMBL" id="CAJNRD030000475">
    <property type="protein sequence ID" value="CAG5071457.1"/>
    <property type="molecule type" value="Genomic_DNA"/>
</dbReference>
<evidence type="ECO:0000313" key="4">
    <source>
        <dbReference type="EMBL" id="CAG5071457.1"/>
    </source>
</evidence>
<feature type="compositionally biased region" description="Low complexity" evidence="2">
    <location>
        <begin position="64"/>
        <end position="79"/>
    </location>
</feature>
<feature type="region of interest" description="Disordered" evidence="2">
    <location>
        <begin position="312"/>
        <end position="337"/>
    </location>
</feature>
<accession>A0A8J2H593</accession>
<feature type="compositionally biased region" description="Polar residues" evidence="2">
    <location>
        <begin position="323"/>
        <end position="333"/>
    </location>
</feature>
<comment type="caution">
    <text evidence="4">The sequence shown here is derived from an EMBL/GenBank/DDBJ whole genome shotgun (WGS) entry which is preliminary data.</text>
</comment>
<dbReference type="InterPro" id="IPR018379">
    <property type="entry name" value="BEN_domain"/>
</dbReference>
<evidence type="ECO:0000313" key="5">
    <source>
        <dbReference type="Proteomes" id="UP000786811"/>
    </source>
</evidence>
<feature type="coiled-coil region" evidence="1">
    <location>
        <begin position="111"/>
        <end position="145"/>
    </location>
</feature>
<feature type="compositionally biased region" description="Basic and acidic residues" evidence="2">
    <location>
        <begin position="1"/>
        <end position="11"/>
    </location>
</feature>
<feature type="non-terminal residue" evidence="4">
    <location>
        <position position="1"/>
    </location>
</feature>
<evidence type="ECO:0000259" key="3">
    <source>
        <dbReference type="PROSITE" id="PS51457"/>
    </source>
</evidence>
<reference evidence="4" key="1">
    <citation type="submission" date="2021-04" db="EMBL/GenBank/DDBJ databases">
        <authorList>
            <person name="Chebbi M.A.C M."/>
        </authorList>
    </citation>
    <scope>NUCLEOTIDE SEQUENCE</scope>
</reference>
<feature type="compositionally biased region" description="Low complexity" evidence="2">
    <location>
        <begin position="15"/>
        <end position="43"/>
    </location>
</feature>
<gene>
    <name evidence="4" type="ORF">HICCMSTLAB_LOCUS59</name>
</gene>
<feature type="region of interest" description="Disordered" evidence="2">
    <location>
        <begin position="64"/>
        <end position="87"/>
    </location>
</feature>
<feature type="region of interest" description="Disordered" evidence="2">
    <location>
        <begin position="1"/>
        <end position="51"/>
    </location>
</feature>
<sequence>MNLREEFERENISPSNGISSPCNSLSSPSNRTSSSSTSRSLSNKKPEPDPLAERLNQFDKLKTSLTTVSPPSSVFPSSSNNEDIIDPNPVVHPSSLTNKRHEHTNYGCHQCLELKNENERLNTELQEVNNRCKELLELNMKYQHQSIALCRNIAEKLSNINEPRAAETEPQNPLLEKSAKIGQVSESGDQIHLGGDEWIKLERYRELMLCRKKTSIVGTLLKYLFTNEELKQCTVTGKVSNRKRVRVGAEETIREVEKLDSRRVLILTEFFRYYCTKELGMDKWEADMEITSVPQIISTKLAAIRYEPIKKSNGSKKRKKDNQAVNPNTQDNATDPLDGDYEIIEIIEMDDMELDINNVTMEDTMILS</sequence>
<keyword evidence="1" id="KW-0175">Coiled coil</keyword>
<dbReference type="PROSITE" id="PS51457">
    <property type="entry name" value="BEN"/>
    <property type="match status" value="1"/>
</dbReference>
<dbReference type="AlphaFoldDB" id="A0A8J2H593"/>
<evidence type="ECO:0000256" key="2">
    <source>
        <dbReference type="SAM" id="MobiDB-lite"/>
    </source>
</evidence>
<organism evidence="4 5">
    <name type="scientific">Cotesia congregata</name>
    <name type="common">Parasitoid wasp</name>
    <name type="synonym">Apanteles congregatus</name>
    <dbReference type="NCBI Taxonomy" id="51543"/>
    <lineage>
        <taxon>Eukaryota</taxon>
        <taxon>Metazoa</taxon>
        <taxon>Ecdysozoa</taxon>
        <taxon>Arthropoda</taxon>
        <taxon>Hexapoda</taxon>
        <taxon>Insecta</taxon>
        <taxon>Pterygota</taxon>
        <taxon>Neoptera</taxon>
        <taxon>Endopterygota</taxon>
        <taxon>Hymenoptera</taxon>
        <taxon>Apocrita</taxon>
        <taxon>Ichneumonoidea</taxon>
        <taxon>Braconidae</taxon>
        <taxon>Microgastrinae</taxon>
        <taxon>Cotesia</taxon>
    </lineage>
</organism>
<dbReference type="Proteomes" id="UP000786811">
    <property type="component" value="Unassembled WGS sequence"/>
</dbReference>